<keyword evidence="2" id="KW-0597">Phosphoprotein</keyword>
<dbReference type="AlphaFoldDB" id="A0A834W3P7"/>
<evidence type="ECO:0000259" key="11">
    <source>
        <dbReference type="SMART" id="SM00415"/>
    </source>
</evidence>
<proteinExistence type="inferred from homology"/>
<evidence type="ECO:0000313" key="13">
    <source>
        <dbReference type="Proteomes" id="UP000634136"/>
    </source>
</evidence>
<dbReference type="FunFam" id="1.10.10.10:FF:000057">
    <property type="entry name" value="Heat shock transcription factor 1"/>
    <property type="match status" value="1"/>
</dbReference>
<feature type="compositionally biased region" description="Basic and acidic residues" evidence="10">
    <location>
        <begin position="360"/>
        <end position="377"/>
    </location>
</feature>
<evidence type="ECO:0000256" key="7">
    <source>
        <dbReference type="ARBA" id="ARBA00023242"/>
    </source>
</evidence>
<feature type="compositionally biased region" description="Polar residues" evidence="10">
    <location>
        <begin position="348"/>
        <end position="359"/>
    </location>
</feature>
<organism evidence="12 13">
    <name type="scientific">Senna tora</name>
    <dbReference type="NCBI Taxonomy" id="362788"/>
    <lineage>
        <taxon>Eukaryota</taxon>
        <taxon>Viridiplantae</taxon>
        <taxon>Streptophyta</taxon>
        <taxon>Embryophyta</taxon>
        <taxon>Tracheophyta</taxon>
        <taxon>Spermatophyta</taxon>
        <taxon>Magnoliopsida</taxon>
        <taxon>eudicotyledons</taxon>
        <taxon>Gunneridae</taxon>
        <taxon>Pentapetalae</taxon>
        <taxon>rosids</taxon>
        <taxon>fabids</taxon>
        <taxon>Fabales</taxon>
        <taxon>Fabaceae</taxon>
        <taxon>Caesalpinioideae</taxon>
        <taxon>Cassia clade</taxon>
        <taxon>Senna</taxon>
    </lineage>
</organism>
<keyword evidence="13" id="KW-1185">Reference proteome</keyword>
<sequence length="404" mass="45719">MDEAQGSSSSLPPFLTKTYEMVDDSSTDSIVSWSASNKSFIVWNPPEFSGVLLPRFFKHNNFSSFIRQLNTYGFKKADPEQWEFANEDFVRGQPHLLKNIHRRKPVHSHSLQNLQGQGASALTELERQSLKDEIERLKHEKEQLCLELRRHEQEWQVNKTQLNCSKERLGKLESNQQKMVSSVSQVLQKPEIALNLLQLSETLYRKRRLPRSGYNCDEAGIEDAMETSSLIPRDNADSTSVLTLNMERLDQLESSLVFWESIALDFGDNFVNSHSNMDFDESTSCIDSPAISCVQLDVELRPKSSGIDMNSEPAAATVPDPVASKELPVGTTTAVTGVNDLFWEQFLTENPGSSETQEVQSERKDSDSRKNEGKPSDGSKLWWNMSNINNLPEQMGHLSQTEKT</sequence>
<evidence type="ECO:0000256" key="4">
    <source>
        <dbReference type="ARBA" id="ARBA00023016"/>
    </source>
</evidence>
<keyword evidence="7" id="KW-0539">Nucleus</keyword>
<feature type="coiled-coil region" evidence="9">
    <location>
        <begin position="120"/>
        <end position="154"/>
    </location>
</feature>
<name>A0A834W3P7_9FABA</name>
<dbReference type="Proteomes" id="UP000634136">
    <property type="component" value="Unassembled WGS sequence"/>
</dbReference>
<dbReference type="Gene3D" id="1.10.10.10">
    <property type="entry name" value="Winged helix-like DNA-binding domain superfamily/Winged helix DNA-binding domain"/>
    <property type="match status" value="1"/>
</dbReference>
<reference evidence="12" key="1">
    <citation type="submission" date="2020-09" db="EMBL/GenBank/DDBJ databases">
        <title>Genome-Enabled Discovery of Anthraquinone Biosynthesis in Senna tora.</title>
        <authorList>
            <person name="Kang S.-H."/>
            <person name="Pandey R.P."/>
            <person name="Lee C.-M."/>
            <person name="Sim J.-S."/>
            <person name="Jeong J.-T."/>
            <person name="Choi B.-S."/>
            <person name="Jung M."/>
            <person name="Ginzburg D."/>
            <person name="Zhao K."/>
            <person name="Won S.Y."/>
            <person name="Oh T.-J."/>
            <person name="Yu Y."/>
            <person name="Kim N.-H."/>
            <person name="Lee O.R."/>
            <person name="Lee T.-H."/>
            <person name="Bashyal P."/>
            <person name="Kim T.-S."/>
            <person name="Lee W.-H."/>
            <person name="Kawkins C."/>
            <person name="Kim C.-K."/>
            <person name="Kim J.S."/>
            <person name="Ahn B.O."/>
            <person name="Rhee S.Y."/>
            <person name="Sohng J.K."/>
        </authorList>
    </citation>
    <scope>NUCLEOTIDE SEQUENCE</scope>
    <source>
        <tissue evidence="12">Leaf</tissue>
    </source>
</reference>
<dbReference type="EMBL" id="JAAIUW010000013">
    <property type="protein sequence ID" value="KAF7803224.1"/>
    <property type="molecule type" value="Genomic_DNA"/>
</dbReference>
<gene>
    <name evidence="12" type="ORF">G2W53_042335</name>
</gene>
<comment type="similarity">
    <text evidence="8">Belongs to the HSF family. Class A subfamily.</text>
</comment>
<evidence type="ECO:0000256" key="8">
    <source>
        <dbReference type="ARBA" id="ARBA00061350"/>
    </source>
</evidence>
<dbReference type="Pfam" id="PF00447">
    <property type="entry name" value="HSF_DNA-bind"/>
    <property type="match status" value="1"/>
</dbReference>
<dbReference type="InterPro" id="IPR036390">
    <property type="entry name" value="WH_DNA-bd_sf"/>
</dbReference>
<feature type="domain" description="HSF-type DNA-binding" evidence="11">
    <location>
        <begin position="10"/>
        <end position="103"/>
    </location>
</feature>
<keyword evidence="3" id="KW-0805">Transcription regulation</keyword>
<dbReference type="GO" id="GO:0034605">
    <property type="term" value="P:cellular response to heat"/>
    <property type="evidence" value="ECO:0007669"/>
    <property type="project" value="TreeGrafter"/>
</dbReference>
<evidence type="ECO:0000256" key="2">
    <source>
        <dbReference type="ARBA" id="ARBA00022553"/>
    </source>
</evidence>
<keyword evidence="9" id="KW-0175">Coiled coil</keyword>
<dbReference type="InterPro" id="IPR036388">
    <property type="entry name" value="WH-like_DNA-bd_sf"/>
</dbReference>
<feature type="region of interest" description="Disordered" evidence="10">
    <location>
        <begin position="348"/>
        <end position="404"/>
    </location>
</feature>
<evidence type="ECO:0000256" key="3">
    <source>
        <dbReference type="ARBA" id="ARBA00023015"/>
    </source>
</evidence>
<keyword evidence="5" id="KW-0238">DNA-binding</keyword>
<evidence type="ECO:0000256" key="1">
    <source>
        <dbReference type="ARBA" id="ARBA00004123"/>
    </source>
</evidence>
<comment type="subcellular location">
    <subcellularLocation>
        <location evidence="1">Nucleus</location>
    </subcellularLocation>
</comment>
<evidence type="ECO:0000256" key="10">
    <source>
        <dbReference type="SAM" id="MobiDB-lite"/>
    </source>
</evidence>
<feature type="compositionally biased region" description="Polar residues" evidence="10">
    <location>
        <begin position="384"/>
        <end position="404"/>
    </location>
</feature>
<dbReference type="SUPFAM" id="SSF46785">
    <property type="entry name" value="Winged helix' DNA-binding domain"/>
    <property type="match status" value="1"/>
</dbReference>
<dbReference type="PANTHER" id="PTHR10015:SF161">
    <property type="entry name" value="HEAT STRESS TRANSCRIPTION FACTOR A-4A"/>
    <property type="match status" value="1"/>
</dbReference>
<dbReference type="GO" id="GO:0006357">
    <property type="term" value="P:regulation of transcription by RNA polymerase II"/>
    <property type="evidence" value="ECO:0007669"/>
    <property type="project" value="TreeGrafter"/>
</dbReference>
<dbReference type="GO" id="GO:0000978">
    <property type="term" value="F:RNA polymerase II cis-regulatory region sequence-specific DNA binding"/>
    <property type="evidence" value="ECO:0007669"/>
    <property type="project" value="TreeGrafter"/>
</dbReference>
<protein>
    <submittedName>
        <fullName evidence="12">Heat stress transcription factor A-4c-like</fullName>
    </submittedName>
</protein>
<dbReference type="OrthoDB" id="60033at2759"/>
<dbReference type="GO" id="GO:0003700">
    <property type="term" value="F:DNA-binding transcription factor activity"/>
    <property type="evidence" value="ECO:0007669"/>
    <property type="project" value="InterPro"/>
</dbReference>
<comment type="caution">
    <text evidence="12">The sequence shown here is derived from an EMBL/GenBank/DDBJ whole genome shotgun (WGS) entry which is preliminary data.</text>
</comment>
<evidence type="ECO:0000256" key="9">
    <source>
        <dbReference type="SAM" id="Coils"/>
    </source>
</evidence>
<evidence type="ECO:0000313" key="12">
    <source>
        <dbReference type="EMBL" id="KAF7803224.1"/>
    </source>
</evidence>
<dbReference type="SMART" id="SM00415">
    <property type="entry name" value="HSF"/>
    <property type="match status" value="1"/>
</dbReference>
<keyword evidence="6" id="KW-0804">Transcription</keyword>
<dbReference type="PRINTS" id="PR00056">
    <property type="entry name" value="HSFDOMAIN"/>
</dbReference>
<evidence type="ECO:0000256" key="6">
    <source>
        <dbReference type="ARBA" id="ARBA00023163"/>
    </source>
</evidence>
<dbReference type="GO" id="GO:0005634">
    <property type="term" value="C:nucleus"/>
    <property type="evidence" value="ECO:0007669"/>
    <property type="project" value="UniProtKB-SubCell"/>
</dbReference>
<keyword evidence="4" id="KW-0346">Stress response</keyword>
<accession>A0A834W3P7</accession>
<dbReference type="PANTHER" id="PTHR10015">
    <property type="entry name" value="HEAT SHOCK TRANSCRIPTION FACTOR"/>
    <property type="match status" value="1"/>
</dbReference>
<evidence type="ECO:0000256" key="5">
    <source>
        <dbReference type="ARBA" id="ARBA00023125"/>
    </source>
</evidence>
<dbReference type="InterPro" id="IPR000232">
    <property type="entry name" value="HSF_DNA-bd"/>
</dbReference>